<dbReference type="SUPFAM" id="SSF48452">
    <property type="entry name" value="TPR-like"/>
    <property type="match status" value="1"/>
</dbReference>
<evidence type="ECO:0000313" key="1">
    <source>
        <dbReference type="EMBL" id="MBI6120855.1"/>
    </source>
</evidence>
<sequence length="488" mass="56281">MKKYLSVLVMALLFNACHNLDEINDNPNYVNETHPQLLLTEIASNAFQVEGTRALYASRMIIQTGEENNYQFYKWGNGSFAPYNELRQITKMIEEAQRIENSNYVAIGKFFRAYYFYKLSLSFGDIPYSEALAGETGNYQPGYDSQERVFAGIINELDEAAGLINNNETIDGDIIYNGNPTNWLKLINSFQLKVLMTLSGKEQVEGINISEKFNEVYQRGNLINSLDENAQLVFVDQQDSRYTEFNSSSYASSMFMSATFVDLLKELKDNRLFIIAEQTSSATSEAKPIEDFESYNGGDPTANYSLISETLVADGNISKVNARYYTNPTTEPHNILSYWEIECILAEATVREWINSDASQHYENAVRANFEFYRNHAEEYNMYLSEAYVNQYLSQENIKLPVADKEVLLERILTQKYLTSFLQGGWTQYYDYLRTGYPYFKFTNANTPPKRFVYPNDEYNNNTRNLEEAINSQFNGNDGIRETPWWLN</sequence>
<comment type="caution">
    <text evidence="1">The sequence shown here is derived from an EMBL/GenBank/DDBJ whole genome shotgun (WGS) entry which is preliminary data.</text>
</comment>
<organism evidence="1 2">
    <name type="scientific">Salegentibacter maritimus</name>
    <dbReference type="NCBI Taxonomy" id="2794347"/>
    <lineage>
        <taxon>Bacteria</taxon>
        <taxon>Pseudomonadati</taxon>
        <taxon>Bacteroidota</taxon>
        <taxon>Flavobacteriia</taxon>
        <taxon>Flavobacteriales</taxon>
        <taxon>Flavobacteriaceae</taxon>
        <taxon>Salegentibacter</taxon>
    </lineage>
</organism>
<dbReference type="Pfam" id="PF12771">
    <property type="entry name" value="SusD-like_2"/>
    <property type="match status" value="1"/>
</dbReference>
<keyword evidence="2" id="KW-1185">Reference proteome</keyword>
<name>A0ABS0TIH3_9FLAO</name>
<dbReference type="InterPro" id="IPR041662">
    <property type="entry name" value="SusD-like_2"/>
</dbReference>
<gene>
    <name evidence="1" type="ORF">I6U50_12565</name>
</gene>
<reference evidence="1 2" key="1">
    <citation type="submission" date="2020-12" db="EMBL/GenBank/DDBJ databases">
        <title>Salegentibacter orientalis sp. nov., isolated from costal sediment.</title>
        <authorList>
            <person name="Lian F.-B."/>
        </authorList>
    </citation>
    <scope>NUCLEOTIDE SEQUENCE [LARGE SCALE GENOMIC DNA]</scope>
    <source>
        <strain evidence="1 2">F60176</strain>
    </source>
</reference>
<proteinExistence type="predicted"/>
<evidence type="ECO:0000313" key="2">
    <source>
        <dbReference type="Proteomes" id="UP000635665"/>
    </source>
</evidence>
<dbReference type="Gene3D" id="1.25.40.390">
    <property type="match status" value="1"/>
</dbReference>
<accession>A0ABS0TIH3</accession>
<dbReference type="InterPro" id="IPR011990">
    <property type="entry name" value="TPR-like_helical_dom_sf"/>
</dbReference>
<protein>
    <submittedName>
        <fullName evidence="1">SusD/RagB family nutrient-binding outer membrane lipoprotein</fullName>
    </submittedName>
</protein>
<keyword evidence="1" id="KW-0449">Lipoprotein</keyword>
<dbReference type="EMBL" id="JAEHNY010000011">
    <property type="protein sequence ID" value="MBI6120855.1"/>
    <property type="molecule type" value="Genomic_DNA"/>
</dbReference>
<dbReference type="Proteomes" id="UP000635665">
    <property type="component" value="Unassembled WGS sequence"/>
</dbReference>